<organism evidence="3 4">
    <name type="scientific">Stemphylium lycopersici</name>
    <name type="common">Tomato gray leaf spot disease fungus</name>
    <name type="synonym">Thyrospora lycopersici</name>
    <dbReference type="NCBI Taxonomy" id="183478"/>
    <lineage>
        <taxon>Eukaryota</taxon>
        <taxon>Fungi</taxon>
        <taxon>Dikarya</taxon>
        <taxon>Ascomycota</taxon>
        <taxon>Pezizomycotina</taxon>
        <taxon>Dothideomycetes</taxon>
        <taxon>Pleosporomycetidae</taxon>
        <taxon>Pleosporales</taxon>
        <taxon>Pleosporineae</taxon>
        <taxon>Pleosporaceae</taxon>
        <taxon>Stemphylium</taxon>
    </lineage>
</organism>
<dbReference type="Proteomes" id="UP000249619">
    <property type="component" value="Unassembled WGS sequence"/>
</dbReference>
<evidence type="ECO:0000313" key="4">
    <source>
        <dbReference type="Proteomes" id="UP000249619"/>
    </source>
</evidence>
<reference evidence="4" key="1">
    <citation type="submission" date="2018-05" db="EMBL/GenBank/DDBJ databases">
        <title>Draft genome sequence of Stemphylium lycopersici strain CIDEFI 213.</title>
        <authorList>
            <person name="Medina R."/>
            <person name="Franco M.E.E."/>
            <person name="Lucentini C.G."/>
            <person name="Saparrat M.C.N."/>
            <person name="Balatti P.A."/>
        </authorList>
    </citation>
    <scope>NUCLEOTIDE SEQUENCE [LARGE SCALE GENOMIC DNA]</scope>
    <source>
        <strain evidence="4">CIDEFI 213</strain>
    </source>
</reference>
<evidence type="ECO:0000313" key="3">
    <source>
        <dbReference type="EMBL" id="RAR15525.1"/>
    </source>
</evidence>
<dbReference type="Gene3D" id="3.30.40.10">
    <property type="entry name" value="Zinc/RING finger domain, C3HC4 (zinc finger)"/>
    <property type="match status" value="1"/>
</dbReference>
<dbReference type="InterPro" id="IPR043151">
    <property type="entry name" value="BAH_sf"/>
</dbReference>
<name>A0A364NDY6_STELY</name>
<feature type="domain" description="BAH" evidence="2">
    <location>
        <begin position="21"/>
        <end position="144"/>
    </location>
</feature>
<proteinExistence type="predicted"/>
<dbReference type="AlphaFoldDB" id="A0A364NDY6"/>
<evidence type="ECO:0000259" key="2">
    <source>
        <dbReference type="PROSITE" id="PS51038"/>
    </source>
</evidence>
<dbReference type="InterPro" id="IPR013083">
    <property type="entry name" value="Znf_RING/FYVE/PHD"/>
</dbReference>
<keyword evidence="4" id="KW-1185">Reference proteome</keyword>
<dbReference type="CDD" id="cd04370">
    <property type="entry name" value="BAH"/>
    <property type="match status" value="1"/>
</dbReference>
<dbReference type="SUPFAM" id="SSF57903">
    <property type="entry name" value="FYVE/PHD zinc finger"/>
    <property type="match status" value="1"/>
</dbReference>
<dbReference type="PANTHER" id="PTHR46364">
    <property type="entry name" value="OS08G0421900 PROTEIN"/>
    <property type="match status" value="1"/>
</dbReference>
<dbReference type="InterPro" id="IPR011011">
    <property type="entry name" value="Znf_FYVE_PHD"/>
</dbReference>
<dbReference type="Gene3D" id="2.30.30.490">
    <property type="match status" value="1"/>
</dbReference>
<protein>
    <submittedName>
        <fullName evidence="3">Ebs-bah-phd-like protein</fullName>
    </submittedName>
</protein>
<dbReference type="EMBL" id="QGDH01000011">
    <property type="protein sequence ID" value="RAR15525.1"/>
    <property type="molecule type" value="Genomic_DNA"/>
</dbReference>
<dbReference type="STRING" id="183478.A0A364NDY6"/>
<dbReference type="PROSITE" id="PS51038">
    <property type="entry name" value="BAH"/>
    <property type="match status" value="1"/>
</dbReference>
<accession>A0A364NDY6</accession>
<evidence type="ECO:0000256" key="1">
    <source>
        <dbReference type="SAM" id="MobiDB-lite"/>
    </source>
</evidence>
<feature type="compositionally biased region" description="Polar residues" evidence="1">
    <location>
        <begin position="347"/>
        <end position="358"/>
    </location>
</feature>
<gene>
    <name evidence="3" type="ORF">DDE83_001166</name>
</gene>
<comment type="caution">
    <text evidence="3">The sequence shown here is derived from an EMBL/GenBank/DDBJ whole genome shotgun (WGS) entry which is preliminary data.</text>
</comment>
<dbReference type="GO" id="GO:0003682">
    <property type="term" value="F:chromatin binding"/>
    <property type="evidence" value="ECO:0007669"/>
    <property type="project" value="InterPro"/>
</dbReference>
<feature type="compositionally biased region" description="Acidic residues" evidence="1">
    <location>
        <begin position="296"/>
        <end position="328"/>
    </location>
</feature>
<dbReference type="InterPro" id="IPR001025">
    <property type="entry name" value="BAH_dom"/>
</dbReference>
<feature type="region of interest" description="Disordered" evidence="1">
    <location>
        <begin position="264"/>
        <end position="358"/>
    </location>
</feature>
<sequence>MSGYPPHNAGGIPLPVENSSHKFRVGEMIFVKKSEEDHVQEGPKSIHHWLAKILEARAGNASRVYLRVYWVYRPEDLPGGRQPYHGGGELIVSNHMDIIEADTLDAVADVVHWNDDLESMALLASQLYYRQSYDITKKTNRLSKLNTYCIDKQPSNPDDILVQCPHCSEWLHAGCLEQRALQDSAKQMAAPPESKTLSSPRKGEVVHAFSAKITADGSKTRLRIMEKHNGDVEYWDVDISCLMCGKMIEKAGDVAPEQLVASTPATKVDEDAPTTKYSAPPPQASGVSDTPIQAREEEDSVIGDDDPVIGDDDPVIGDDDSVIGDADGDWNFKTKAAPTSDADLEQSKQQPAWTQSGF</sequence>